<evidence type="ECO:0000313" key="5">
    <source>
        <dbReference type="Proteomes" id="UP000267821"/>
    </source>
</evidence>
<evidence type="ECO:0000259" key="3">
    <source>
        <dbReference type="Pfam" id="PF12853"/>
    </source>
</evidence>
<keyword evidence="5" id="KW-1185">Reference proteome</keyword>
<protein>
    <submittedName>
        <fullName evidence="4">NADH-ubiquinone oxidoreductase</fullName>
    </submittedName>
</protein>
<proteinExistence type="predicted"/>
<evidence type="ECO:0000256" key="1">
    <source>
        <dbReference type="SAM" id="Phobius"/>
    </source>
</evidence>
<accession>A0A3N4LKR9</accession>
<reference evidence="4 5" key="1">
    <citation type="journal article" date="2018" name="Nat. Ecol. Evol.">
        <title>Pezizomycetes genomes reveal the molecular basis of ectomycorrhizal truffle lifestyle.</title>
        <authorList>
            <person name="Murat C."/>
            <person name="Payen T."/>
            <person name="Noel B."/>
            <person name="Kuo A."/>
            <person name="Morin E."/>
            <person name="Chen J."/>
            <person name="Kohler A."/>
            <person name="Krizsan K."/>
            <person name="Balestrini R."/>
            <person name="Da Silva C."/>
            <person name="Montanini B."/>
            <person name="Hainaut M."/>
            <person name="Levati E."/>
            <person name="Barry K.W."/>
            <person name="Belfiori B."/>
            <person name="Cichocki N."/>
            <person name="Clum A."/>
            <person name="Dockter R.B."/>
            <person name="Fauchery L."/>
            <person name="Guy J."/>
            <person name="Iotti M."/>
            <person name="Le Tacon F."/>
            <person name="Lindquist E.A."/>
            <person name="Lipzen A."/>
            <person name="Malagnac F."/>
            <person name="Mello A."/>
            <person name="Molinier V."/>
            <person name="Miyauchi S."/>
            <person name="Poulain J."/>
            <person name="Riccioni C."/>
            <person name="Rubini A."/>
            <person name="Sitrit Y."/>
            <person name="Splivallo R."/>
            <person name="Traeger S."/>
            <person name="Wang M."/>
            <person name="Zifcakova L."/>
            <person name="Wipf D."/>
            <person name="Zambonelli A."/>
            <person name="Paolocci F."/>
            <person name="Nowrousian M."/>
            <person name="Ottonello S."/>
            <person name="Baldrian P."/>
            <person name="Spatafora J.W."/>
            <person name="Henrissat B."/>
            <person name="Nagy L.G."/>
            <person name="Aury J.M."/>
            <person name="Wincker P."/>
            <person name="Grigoriev I.V."/>
            <person name="Bonfante P."/>
            <person name="Martin F.M."/>
        </authorList>
    </citation>
    <scope>NUCLEOTIDE SEQUENCE [LARGE SCALE GENOMIC DNA]</scope>
    <source>
        <strain evidence="4 5">ATCC MYA-4762</strain>
    </source>
</reference>
<feature type="domain" description="NADH-ubiquinone oxidoreductase 21kDa subunit C-terminal fungi" evidence="3">
    <location>
        <begin position="111"/>
        <end position="182"/>
    </location>
</feature>
<dbReference type="OrthoDB" id="196140at2759"/>
<dbReference type="Pfam" id="PF10785">
    <property type="entry name" value="NADH-u_ox-rdase"/>
    <property type="match status" value="1"/>
</dbReference>
<dbReference type="InParanoid" id="A0A3N4LKR9"/>
<evidence type="ECO:0000313" key="4">
    <source>
        <dbReference type="EMBL" id="RPB23494.1"/>
    </source>
</evidence>
<sequence>MATETPQVLVPPNEVKHEYPVIDTDPHFLRVIRYARPSDYAVGAATAAAGPAALLTMERFSPTYLPINSFRGVMRLTIGIGLCAGFLRFYMRPSLRFFGWSENAREVEMDMKEMVEKVKKGEPLYGESTLSPYMQGVATRNSRYSQIFLHAMPWFNLVNHNQHGVDTAKYYKAAEEELERERLKKAGY</sequence>
<feature type="domain" description="NADH-ubiquinone oxidoreductase 21kDa subunit N-terminal" evidence="2">
    <location>
        <begin position="17"/>
        <end position="102"/>
    </location>
</feature>
<dbReference type="STRING" id="1051890.A0A3N4LKR9"/>
<organism evidence="4 5">
    <name type="scientific">Terfezia boudieri ATCC MYA-4762</name>
    <dbReference type="NCBI Taxonomy" id="1051890"/>
    <lineage>
        <taxon>Eukaryota</taxon>
        <taxon>Fungi</taxon>
        <taxon>Dikarya</taxon>
        <taxon>Ascomycota</taxon>
        <taxon>Pezizomycotina</taxon>
        <taxon>Pezizomycetes</taxon>
        <taxon>Pezizales</taxon>
        <taxon>Pezizaceae</taxon>
        <taxon>Terfezia</taxon>
    </lineage>
</organism>
<dbReference type="Pfam" id="PF12853">
    <property type="entry name" value="NADH_u_ox_C"/>
    <property type="match status" value="1"/>
</dbReference>
<dbReference type="PANTHER" id="PTHR34062:SF1">
    <property type="entry name" value="NADH-UBIQUINONE OXIDOREDUCTASE 21KDA SUBUNIT N-TERMINAL DOMAIN-CONTAINING PROTEIN"/>
    <property type="match status" value="1"/>
</dbReference>
<dbReference type="AlphaFoldDB" id="A0A3N4LKR9"/>
<keyword evidence="4" id="KW-0830">Ubiquinone</keyword>
<gene>
    <name evidence="4" type="ORF">L211DRAFT_825364</name>
</gene>
<dbReference type="EMBL" id="ML121546">
    <property type="protein sequence ID" value="RPB23494.1"/>
    <property type="molecule type" value="Genomic_DNA"/>
</dbReference>
<keyword evidence="1" id="KW-0812">Transmembrane</keyword>
<keyword evidence="1" id="KW-0472">Membrane</keyword>
<dbReference type="Proteomes" id="UP000267821">
    <property type="component" value="Unassembled WGS sequence"/>
</dbReference>
<name>A0A3N4LKR9_9PEZI</name>
<keyword evidence="1" id="KW-1133">Transmembrane helix</keyword>
<feature type="transmembrane region" description="Helical" evidence="1">
    <location>
        <begin position="40"/>
        <end position="60"/>
    </location>
</feature>
<dbReference type="PANTHER" id="PTHR34062">
    <property type="entry name" value="OXIDOREDUCTASE 21 KDA SUBUNIT, PUTATIVE (AFU_ORTHOLOGUE AFUA_4G04750)-RELATED"/>
    <property type="match status" value="1"/>
</dbReference>
<dbReference type="InterPro" id="IPR053229">
    <property type="entry name" value="NADH-Q_oxidrdct_subunit"/>
</dbReference>
<evidence type="ECO:0000259" key="2">
    <source>
        <dbReference type="Pfam" id="PF10785"/>
    </source>
</evidence>
<feature type="transmembrane region" description="Helical" evidence="1">
    <location>
        <begin position="72"/>
        <end position="91"/>
    </location>
</feature>
<dbReference type="InterPro" id="IPR019721">
    <property type="entry name" value="NADH-UbQ_OxRdtase_su21_N"/>
</dbReference>
<dbReference type="InterPro" id="IPR024549">
    <property type="entry name" value="NADH-UbQ_OxRdtase_su21_C_fun"/>
</dbReference>